<evidence type="ECO:0000313" key="2">
    <source>
        <dbReference type="EMBL" id="NIE49734.1"/>
    </source>
</evidence>
<sequence length="132" mass="15247">MFNVAVSEGKRICYNFCQCCYSFNALSLYIKCMEVYLLQRCLCYDLLLAYVLHFVCTYASYAHFSFMSCLGTIYCNFLSNLFCVELVHLTSSFAPVKQSHYFISSCVTPTVIFSSTMSIRPLFRSWTTFSKC</sequence>
<protein>
    <submittedName>
        <fullName evidence="2">Uncharacterized protein</fullName>
    </submittedName>
</protein>
<dbReference type="AlphaFoldDB" id="A0A6G5AFN8"/>
<evidence type="ECO:0000256" key="1">
    <source>
        <dbReference type="SAM" id="Phobius"/>
    </source>
</evidence>
<proteinExistence type="predicted"/>
<dbReference type="EMBL" id="GIKN01007461">
    <property type="protein sequence ID" value="NIE49734.1"/>
    <property type="molecule type" value="Transcribed_RNA"/>
</dbReference>
<keyword evidence="1" id="KW-0812">Transmembrane</keyword>
<feature type="transmembrane region" description="Helical" evidence="1">
    <location>
        <begin position="100"/>
        <end position="123"/>
    </location>
</feature>
<accession>A0A6G5AFN8</accession>
<keyword evidence="1" id="KW-1133">Transmembrane helix</keyword>
<name>A0A6G5AFN8_RHIMP</name>
<reference evidence="2" key="1">
    <citation type="submission" date="2020-03" db="EMBL/GenBank/DDBJ databases">
        <title>A transcriptome and proteome of the tick Rhipicephalus microplus shaped by the genetic composition of its hosts and developmental stage.</title>
        <authorList>
            <person name="Garcia G.R."/>
            <person name="Ribeiro J.M.C."/>
            <person name="Maruyama S.R."/>
            <person name="Gardinasse L.G."/>
            <person name="Nelson K."/>
            <person name="Ferreira B.R."/>
            <person name="Andrade T.G."/>
            <person name="Santos I.K.F.M."/>
        </authorList>
    </citation>
    <scope>NUCLEOTIDE SEQUENCE</scope>
    <source>
        <strain evidence="2">NSGR</strain>
        <tissue evidence="2">Salivary glands</tissue>
    </source>
</reference>
<organism evidence="2">
    <name type="scientific">Rhipicephalus microplus</name>
    <name type="common">Cattle tick</name>
    <name type="synonym">Boophilus microplus</name>
    <dbReference type="NCBI Taxonomy" id="6941"/>
    <lineage>
        <taxon>Eukaryota</taxon>
        <taxon>Metazoa</taxon>
        <taxon>Ecdysozoa</taxon>
        <taxon>Arthropoda</taxon>
        <taxon>Chelicerata</taxon>
        <taxon>Arachnida</taxon>
        <taxon>Acari</taxon>
        <taxon>Parasitiformes</taxon>
        <taxon>Ixodida</taxon>
        <taxon>Ixodoidea</taxon>
        <taxon>Ixodidae</taxon>
        <taxon>Rhipicephalinae</taxon>
        <taxon>Rhipicephalus</taxon>
        <taxon>Boophilus</taxon>
    </lineage>
</organism>
<feature type="transmembrane region" description="Helical" evidence="1">
    <location>
        <begin position="36"/>
        <end position="61"/>
    </location>
</feature>
<keyword evidence="1" id="KW-0472">Membrane</keyword>